<dbReference type="InterPro" id="IPR038945">
    <property type="entry name" value="MBD13-like"/>
</dbReference>
<evidence type="ECO:0000256" key="6">
    <source>
        <dbReference type="SAM" id="MobiDB-lite"/>
    </source>
</evidence>
<keyword evidence="9" id="KW-1185">Reference proteome</keyword>
<feature type="domain" description="MBD" evidence="7">
    <location>
        <begin position="1"/>
        <end position="70"/>
    </location>
</feature>
<evidence type="ECO:0000256" key="4">
    <source>
        <dbReference type="ARBA" id="ARBA00023163"/>
    </source>
</evidence>
<sequence length="333" mass="38991">MSEEKPPDWLPDGWIMEVRRGKKGFTYRYYTCPISEYTFCSKEEVIHYLNIVAAASHASVDTECFGDEDQQLVHKVKDSLKWLPRGWIMEIRTRKIGAEAEERYKCYLHQSTGTVFYSKEEVLQFIEAGNACGPSTSSRKRRCRNKSGDLVLYRIEYSPDGLPDGWIKEIRFRRNKDKKSPTKQDAYYTDPESGYVFRTLKDCICYIEHGVLSKHAFKPNINSVCKILAFEQDFLDLDSDEKLNSTEDICKETPFCSPNFEVTRRLRRKGKVLENDWEEQPKKGGKKSRESEVKKKKCQKPIWVIKKVVKHQDINRILSLSERERKQLGVCRK</sequence>
<keyword evidence="2" id="KW-0805">Transcription regulation</keyword>
<dbReference type="PROSITE" id="PS50982">
    <property type="entry name" value="MBD"/>
    <property type="match status" value="3"/>
</dbReference>
<evidence type="ECO:0000256" key="3">
    <source>
        <dbReference type="ARBA" id="ARBA00023125"/>
    </source>
</evidence>
<feature type="region of interest" description="Disordered" evidence="6">
    <location>
        <begin position="277"/>
        <end position="298"/>
    </location>
</feature>
<dbReference type="InterPro" id="IPR001739">
    <property type="entry name" value="Methyl_CpG_DNA-bd"/>
</dbReference>
<comment type="subcellular location">
    <subcellularLocation>
        <location evidence="1">Nucleus</location>
    </subcellularLocation>
</comment>
<protein>
    <recommendedName>
        <fullName evidence="7">MBD domain-containing protein</fullName>
    </recommendedName>
</protein>
<dbReference type="STRING" id="52838.A0A4S8IHT1"/>
<keyword evidence="4" id="KW-0804">Transcription</keyword>
<evidence type="ECO:0000313" key="8">
    <source>
        <dbReference type="EMBL" id="THU47898.1"/>
    </source>
</evidence>
<dbReference type="Pfam" id="PF01429">
    <property type="entry name" value="MBD"/>
    <property type="match status" value="2"/>
</dbReference>
<dbReference type="GO" id="GO:0003677">
    <property type="term" value="F:DNA binding"/>
    <property type="evidence" value="ECO:0007669"/>
    <property type="project" value="UniProtKB-KW"/>
</dbReference>
<evidence type="ECO:0000259" key="7">
    <source>
        <dbReference type="PROSITE" id="PS50982"/>
    </source>
</evidence>
<dbReference type="SUPFAM" id="SSF54171">
    <property type="entry name" value="DNA-binding domain"/>
    <property type="match status" value="3"/>
</dbReference>
<feature type="domain" description="MBD" evidence="7">
    <location>
        <begin position="152"/>
        <end position="224"/>
    </location>
</feature>
<reference evidence="8 9" key="1">
    <citation type="journal article" date="2019" name="Nat. Plants">
        <title>Genome sequencing of Musa balbisiana reveals subgenome evolution and function divergence in polyploid bananas.</title>
        <authorList>
            <person name="Yao X."/>
        </authorList>
    </citation>
    <scope>NUCLEOTIDE SEQUENCE [LARGE SCALE GENOMIC DNA]</scope>
    <source>
        <strain evidence="9">cv. DH-PKW</strain>
        <tissue evidence="8">Leaves</tissue>
    </source>
</reference>
<dbReference type="PANTHER" id="PTHR34067:SF20">
    <property type="entry name" value="OS08G0206700 PROTEIN"/>
    <property type="match status" value="1"/>
</dbReference>
<evidence type="ECO:0000256" key="5">
    <source>
        <dbReference type="ARBA" id="ARBA00023242"/>
    </source>
</evidence>
<name>A0A4S8IHT1_MUSBA</name>
<keyword evidence="3" id="KW-0238">DNA-binding</keyword>
<gene>
    <name evidence="8" type="ORF">C4D60_Mb09t20520</name>
</gene>
<comment type="caution">
    <text evidence="8">The sequence shown here is derived from an EMBL/GenBank/DDBJ whole genome shotgun (WGS) entry which is preliminary data.</text>
</comment>
<dbReference type="Gene3D" id="3.30.890.10">
    <property type="entry name" value="Methyl-cpg-binding Protein 2, Chain A"/>
    <property type="match status" value="3"/>
</dbReference>
<evidence type="ECO:0000313" key="9">
    <source>
        <dbReference type="Proteomes" id="UP000317650"/>
    </source>
</evidence>
<evidence type="ECO:0000256" key="1">
    <source>
        <dbReference type="ARBA" id="ARBA00004123"/>
    </source>
</evidence>
<keyword evidence="5" id="KW-0539">Nucleus</keyword>
<dbReference type="AlphaFoldDB" id="A0A4S8IHT1"/>
<accession>A0A4S8IHT1</accession>
<feature type="compositionally biased region" description="Basic and acidic residues" evidence="6">
    <location>
        <begin position="277"/>
        <end position="293"/>
    </location>
</feature>
<organism evidence="8 9">
    <name type="scientific">Musa balbisiana</name>
    <name type="common">Banana</name>
    <dbReference type="NCBI Taxonomy" id="52838"/>
    <lineage>
        <taxon>Eukaryota</taxon>
        <taxon>Viridiplantae</taxon>
        <taxon>Streptophyta</taxon>
        <taxon>Embryophyta</taxon>
        <taxon>Tracheophyta</taxon>
        <taxon>Spermatophyta</taxon>
        <taxon>Magnoliopsida</taxon>
        <taxon>Liliopsida</taxon>
        <taxon>Zingiberales</taxon>
        <taxon>Musaceae</taxon>
        <taxon>Musa</taxon>
    </lineage>
</organism>
<dbReference type="PANTHER" id="PTHR34067">
    <property type="entry name" value="OS04G0193200 PROTEIN"/>
    <property type="match status" value="1"/>
</dbReference>
<dbReference type="EMBL" id="PYDT01000010">
    <property type="protein sequence ID" value="THU47898.1"/>
    <property type="molecule type" value="Genomic_DNA"/>
</dbReference>
<dbReference type="GO" id="GO:0005634">
    <property type="term" value="C:nucleus"/>
    <property type="evidence" value="ECO:0007669"/>
    <property type="project" value="UniProtKB-SubCell"/>
</dbReference>
<dbReference type="InterPro" id="IPR016177">
    <property type="entry name" value="DNA-bd_dom_sf"/>
</dbReference>
<dbReference type="Proteomes" id="UP000317650">
    <property type="component" value="Chromosome 9"/>
</dbReference>
<evidence type="ECO:0000256" key="2">
    <source>
        <dbReference type="ARBA" id="ARBA00023015"/>
    </source>
</evidence>
<feature type="domain" description="MBD" evidence="7">
    <location>
        <begin position="73"/>
        <end position="146"/>
    </location>
</feature>
<proteinExistence type="predicted"/>